<feature type="signal peptide" evidence="1">
    <location>
        <begin position="1"/>
        <end position="38"/>
    </location>
</feature>
<dbReference type="Proteomes" id="UP000430146">
    <property type="component" value="Unassembled WGS sequence"/>
</dbReference>
<dbReference type="RefSeq" id="WP_200845914.1">
    <property type="nucleotide sequence ID" value="NZ_CACSIP010000010.1"/>
</dbReference>
<gene>
    <name evidence="2" type="ORF">AELLOGFF_03571</name>
</gene>
<evidence type="ECO:0000313" key="3">
    <source>
        <dbReference type="Proteomes" id="UP000430146"/>
    </source>
</evidence>
<evidence type="ECO:0008006" key="4">
    <source>
        <dbReference type="Google" id="ProtNLM"/>
    </source>
</evidence>
<evidence type="ECO:0000313" key="2">
    <source>
        <dbReference type="EMBL" id="CAA0105523.1"/>
    </source>
</evidence>
<dbReference type="PANTHER" id="PTHR31157">
    <property type="entry name" value="SCP DOMAIN-CONTAINING PROTEIN"/>
    <property type="match status" value="1"/>
</dbReference>
<proteinExistence type="predicted"/>
<dbReference type="InterPro" id="IPR035940">
    <property type="entry name" value="CAP_sf"/>
</dbReference>
<keyword evidence="1" id="KW-0732">Signal</keyword>
<dbReference type="Gene3D" id="3.40.33.10">
    <property type="entry name" value="CAP"/>
    <property type="match status" value="1"/>
</dbReference>
<sequence>MRSFSFPASVLGRSSGSVALLVALALVAAVAGPPHSHADNSRLNNTVVQMVTIVQYRESCPTAIKINPQLQLAAQWHTIDVLNQRWLDGDAGSDGSSPQDRATAAGYHGNVEQTVAINPALAISGMELINRWYANPRYLATMRNCANTEIGVWSENLLDRTVVVAVYGQPF</sequence>
<dbReference type="EMBL" id="CACSIP010000010">
    <property type="protein sequence ID" value="CAA0105523.1"/>
    <property type="molecule type" value="Genomic_DNA"/>
</dbReference>
<evidence type="ECO:0000256" key="1">
    <source>
        <dbReference type="SAM" id="SignalP"/>
    </source>
</evidence>
<feature type="chain" id="PRO_5025056380" description="SCP domain-containing protein" evidence="1">
    <location>
        <begin position="39"/>
        <end position="171"/>
    </location>
</feature>
<keyword evidence="3" id="KW-1185">Reference proteome</keyword>
<dbReference type="PANTHER" id="PTHR31157:SF1">
    <property type="entry name" value="SCP DOMAIN-CONTAINING PROTEIN"/>
    <property type="match status" value="1"/>
</dbReference>
<protein>
    <recommendedName>
        <fullName evidence="4">SCP domain-containing protein</fullName>
    </recommendedName>
</protein>
<name>A0A5S9PNP1_MYCVN</name>
<dbReference type="AlphaFoldDB" id="A0A5S9PNP1"/>
<accession>A0A5S9PNP1</accession>
<organism evidence="2 3">
    <name type="scientific">Mycolicibacterium vanbaalenii</name>
    <name type="common">Mycobacterium vanbaalenii</name>
    <dbReference type="NCBI Taxonomy" id="110539"/>
    <lineage>
        <taxon>Bacteria</taxon>
        <taxon>Bacillati</taxon>
        <taxon>Actinomycetota</taxon>
        <taxon>Actinomycetes</taxon>
        <taxon>Mycobacteriales</taxon>
        <taxon>Mycobacteriaceae</taxon>
        <taxon>Mycolicibacterium</taxon>
    </lineage>
</organism>
<reference evidence="2 3" key="1">
    <citation type="submission" date="2019-11" db="EMBL/GenBank/DDBJ databases">
        <authorList>
            <person name="Holert J."/>
        </authorList>
    </citation>
    <scope>NUCLEOTIDE SEQUENCE [LARGE SCALE GENOMIC DNA]</scope>
    <source>
        <strain evidence="2">BC8_1</strain>
    </source>
</reference>